<evidence type="ECO:0000256" key="1">
    <source>
        <dbReference type="ARBA" id="ARBA00007118"/>
    </source>
</evidence>
<dbReference type="InterPro" id="IPR029479">
    <property type="entry name" value="Nitroreductase"/>
</dbReference>
<name>A0ABX0KTJ2_9NEIS</name>
<organism evidence="4 5">
    <name type="scientific">Iodobacter violaceini</name>
    <dbReference type="NCBI Taxonomy" id="3044271"/>
    <lineage>
        <taxon>Bacteria</taxon>
        <taxon>Pseudomonadati</taxon>
        <taxon>Pseudomonadota</taxon>
        <taxon>Betaproteobacteria</taxon>
        <taxon>Neisseriales</taxon>
        <taxon>Chitinibacteraceae</taxon>
        <taxon>Iodobacter</taxon>
    </lineage>
</organism>
<evidence type="ECO:0000313" key="5">
    <source>
        <dbReference type="Proteomes" id="UP000712570"/>
    </source>
</evidence>
<gene>
    <name evidence="4" type="ORF">HA050_17745</name>
</gene>
<dbReference type="Gene3D" id="3.40.109.10">
    <property type="entry name" value="NADH Oxidase"/>
    <property type="match status" value="1"/>
</dbReference>
<dbReference type="Pfam" id="PF00881">
    <property type="entry name" value="Nitroreductase"/>
    <property type="match status" value="1"/>
</dbReference>
<dbReference type="PANTHER" id="PTHR43673">
    <property type="entry name" value="NAD(P)H NITROREDUCTASE YDGI-RELATED"/>
    <property type="match status" value="1"/>
</dbReference>
<sequence length="205" mass="21912">MNTSLHTLIEKRSTTSHFDASKPLNNSQITELMRLATLAPSAYHFQNWKLIAVCSSSAKARLKDIAMGQAQVEEAAVTFIICGTLMPHQQLAAALRPSLDAGTLPQEIADSWVASAHASYADNPQLQRDEAIRSASLAAMTLILAAEGMGLSTGTIGGFDTPALIEAFSLKADEIPVILVTAGYASAEKRPQKPRRPLSEVAELV</sequence>
<comment type="similarity">
    <text evidence="1">Belongs to the nitroreductase family.</text>
</comment>
<comment type="caution">
    <text evidence="4">The sequence shown here is derived from an EMBL/GenBank/DDBJ whole genome shotgun (WGS) entry which is preliminary data.</text>
</comment>
<keyword evidence="2" id="KW-0560">Oxidoreductase</keyword>
<protein>
    <submittedName>
        <fullName evidence="4">Nitroreductase family protein</fullName>
    </submittedName>
</protein>
<evidence type="ECO:0000259" key="3">
    <source>
        <dbReference type="Pfam" id="PF00881"/>
    </source>
</evidence>
<feature type="domain" description="Nitroreductase" evidence="3">
    <location>
        <begin position="9"/>
        <end position="184"/>
    </location>
</feature>
<dbReference type="Proteomes" id="UP000712570">
    <property type="component" value="Unassembled WGS sequence"/>
</dbReference>
<dbReference type="EMBL" id="JAAOLX010000010">
    <property type="protein sequence ID" value="NHQ87956.1"/>
    <property type="molecule type" value="Genomic_DNA"/>
</dbReference>
<reference evidence="4 5" key="1">
    <citation type="submission" date="2020-03" db="EMBL/GenBank/DDBJ databases">
        <title>Draft genome sequence of environmentally isolated violet-colored cultures.</title>
        <authorList>
            <person name="Wilson H.S."/>
        </authorList>
    </citation>
    <scope>NUCLEOTIDE SEQUENCE [LARGE SCALE GENOMIC DNA]</scope>
    <source>
        <strain evidence="4 5">HSC-16F04</strain>
    </source>
</reference>
<dbReference type="RefSeq" id="WP_166829128.1">
    <property type="nucleotide sequence ID" value="NZ_JAAOLX010000010.1"/>
</dbReference>
<accession>A0ABX0KTJ2</accession>
<evidence type="ECO:0000256" key="2">
    <source>
        <dbReference type="ARBA" id="ARBA00023002"/>
    </source>
</evidence>
<evidence type="ECO:0000313" key="4">
    <source>
        <dbReference type="EMBL" id="NHQ87956.1"/>
    </source>
</evidence>
<keyword evidence="5" id="KW-1185">Reference proteome</keyword>
<dbReference type="InterPro" id="IPR000415">
    <property type="entry name" value="Nitroreductase-like"/>
</dbReference>
<proteinExistence type="inferred from homology"/>
<dbReference type="SUPFAM" id="SSF55469">
    <property type="entry name" value="FMN-dependent nitroreductase-like"/>
    <property type="match status" value="1"/>
</dbReference>